<feature type="coiled-coil region" evidence="2">
    <location>
        <begin position="2"/>
        <end position="61"/>
    </location>
</feature>
<proteinExistence type="predicted"/>
<feature type="domain" description="Phage capsid-like C-terminal" evidence="3">
    <location>
        <begin position="137"/>
        <end position="387"/>
    </location>
</feature>
<dbReference type="InterPro" id="IPR024455">
    <property type="entry name" value="Phage_capsid"/>
</dbReference>
<reference evidence="4 5" key="1">
    <citation type="submission" date="2018-01" db="EMBL/GenBank/DDBJ databases">
        <authorList>
            <person name="Gaut B.S."/>
            <person name="Morton B.R."/>
            <person name="Clegg M.T."/>
            <person name="Duvall M.R."/>
        </authorList>
    </citation>
    <scope>NUCLEOTIDE SEQUENCE [LARGE SCALE GENOMIC DNA]</scope>
    <source>
        <strain evidence="4">Cupriavidus taiwanensis LMG 19425</strain>
    </source>
</reference>
<dbReference type="EMBL" id="LT991976">
    <property type="protein sequence ID" value="SPK73715.1"/>
    <property type="molecule type" value="Genomic_DNA"/>
</dbReference>
<sequence length="747" mass="79778">MNKKLRALLQRKAQAVAEARKLVDAAAADERDLNEEEAKQYDELRAQIDSLSAQITREESLIEAERSVAVIPAADDARVTVEENVEQDPRRGFQSFGEFASVVRAASRGGSIPDRRLLIGAAAPGSTYANEASGADGGYLIPPEFASNIFTLSLEDDALLPLTDNVNVRGNGMTFPKDESTPWGTDGVQAYWQAEASVATATKPKFAVDSMRLHKLMALVPVTDELLEDTSALQSYLPGLMARAIRWKTNESLLFGSGAGQPQGAFSGSAAVVVAKESGQAASTVQLANVTKMIARLPPGSFPKSLWLITPDALPALFGLTLGNYPIYLPVSAGAQGSPYGTLMGRPITVSQHAAAFSSQGDISLVDMSYYRTLTKAGGVQMATSTRIDATTKAKELEDRMNRAIAESLSKLNELTPQQARDTEAYRLEVEKLNSELAKLQGRLGENAASTFDRGHARLAQQAFLRGDDQTAADIDRARALTIAQGELNEQKALAQQVIDRLNIAQDGYNVRAQTGAMNEMEALARTSVARQNAARELGAIADKMTEIAMQSGDPKMLQFAQQFDIQVKQLEASADVLSTKLGEAFSGGFANMLTDMVNHTKSLKDAVNDFAGSITRTLTQMAANSFAKQLFSMKGADGADSFLGTAVGFISKFFGGGMAEGGDVRPGHFYEVAENGPELLNVANRTFLIAGQQGGTVVPMQAGGGGGRQSIFNMHINVPPGTTRQSAQQQAAAIMRHASIAQARNT</sequence>
<comment type="subcellular location">
    <subcellularLocation>
        <location evidence="1">Virion</location>
    </subcellularLocation>
</comment>
<evidence type="ECO:0000313" key="4">
    <source>
        <dbReference type="EMBL" id="SPK73715.1"/>
    </source>
</evidence>
<dbReference type="Gene3D" id="3.30.2400.10">
    <property type="entry name" value="Major capsid protein gp5"/>
    <property type="match status" value="1"/>
</dbReference>
<feature type="coiled-coil region" evidence="2">
    <location>
        <begin position="387"/>
        <end position="443"/>
    </location>
</feature>
<dbReference type="AlphaFoldDB" id="A0A375IKD5"/>
<dbReference type="NCBIfam" id="TIGR01554">
    <property type="entry name" value="major_cap_HK97"/>
    <property type="match status" value="1"/>
</dbReference>
<dbReference type="Proteomes" id="UP000255505">
    <property type="component" value="Chromosome I"/>
</dbReference>
<dbReference type="RefSeq" id="WP_115663193.1">
    <property type="nucleotide sequence ID" value="NZ_LT991976.1"/>
</dbReference>
<keyword evidence="2" id="KW-0175">Coiled coil</keyword>
<name>A0A375IKD5_9BURK</name>
<dbReference type="SUPFAM" id="SSF56563">
    <property type="entry name" value="Major capsid protein gp5"/>
    <property type="match status" value="1"/>
</dbReference>
<evidence type="ECO:0000256" key="2">
    <source>
        <dbReference type="SAM" id="Coils"/>
    </source>
</evidence>
<gene>
    <name evidence="4" type="ORF">CT19425_110252</name>
</gene>
<dbReference type="InterPro" id="IPR054612">
    <property type="entry name" value="Phage_capsid-like_C"/>
</dbReference>
<evidence type="ECO:0000259" key="3">
    <source>
        <dbReference type="Pfam" id="PF05065"/>
    </source>
</evidence>
<evidence type="ECO:0000256" key="1">
    <source>
        <dbReference type="ARBA" id="ARBA00004328"/>
    </source>
</evidence>
<evidence type="ECO:0000313" key="5">
    <source>
        <dbReference type="Proteomes" id="UP000255505"/>
    </source>
</evidence>
<dbReference type="Pfam" id="PF05065">
    <property type="entry name" value="Phage_capsid"/>
    <property type="match status" value="1"/>
</dbReference>
<organism evidence="4 5">
    <name type="scientific">Cupriavidus taiwanensis</name>
    <dbReference type="NCBI Taxonomy" id="164546"/>
    <lineage>
        <taxon>Bacteria</taxon>
        <taxon>Pseudomonadati</taxon>
        <taxon>Pseudomonadota</taxon>
        <taxon>Betaproteobacteria</taxon>
        <taxon>Burkholderiales</taxon>
        <taxon>Burkholderiaceae</taxon>
        <taxon>Cupriavidus</taxon>
    </lineage>
</organism>
<accession>A0A375IKD5</accession>
<protein>
    <submittedName>
        <fullName evidence="4">Phage major capsid protein, HK97 family (Modular protein)</fullName>
    </submittedName>
</protein>